<dbReference type="Gene3D" id="1.25.40.120">
    <property type="entry name" value="Protein prenylyltransferase"/>
    <property type="match status" value="2"/>
</dbReference>
<dbReference type="OrthoDB" id="1658at2759"/>
<evidence type="ECO:0000256" key="1">
    <source>
        <dbReference type="ARBA" id="ARBA00006734"/>
    </source>
</evidence>
<evidence type="ECO:0000313" key="9">
    <source>
        <dbReference type="Proteomes" id="UP000193689"/>
    </source>
</evidence>
<comment type="function">
    <text evidence="6">Catalyzes the transfer of a geranyl-geranyl moiety from geranyl-geranyl pyrophosphate to cysteines occuring in specific C-terminal amino acid sequences.</text>
</comment>
<keyword evidence="2 6" id="KW-0637">Prenyltransferase</keyword>
<keyword evidence="3 6" id="KW-0808">Transferase</keyword>
<feature type="compositionally biased region" description="Low complexity" evidence="7">
    <location>
        <begin position="90"/>
        <end position="123"/>
    </location>
</feature>
<protein>
    <recommendedName>
        <fullName evidence="6">Geranylgeranyl transferase type-2 subunit alpha</fullName>
        <ecNumber evidence="6">2.5.1.60</ecNumber>
    </recommendedName>
    <alternativeName>
        <fullName evidence="6">Geranylgeranyl transferase type II subunit alpha</fullName>
    </alternativeName>
</protein>
<proteinExistence type="inferred from homology"/>
<dbReference type="InParanoid" id="A0A1Y2DGV7"/>
<dbReference type="GO" id="GO:0097354">
    <property type="term" value="P:prenylation"/>
    <property type="evidence" value="ECO:0007669"/>
    <property type="project" value="UniProtKB-UniRule"/>
</dbReference>
<evidence type="ECO:0000256" key="7">
    <source>
        <dbReference type="SAM" id="MobiDB-lite"/>
    </source>
</evidence>
<evidence type="ECO:0000256" key="6">
    <source>
        <dbReference type="RuleBase" id="RU367120"/>
    </source>
</evidence>
<evidence type="ECO:0000256" key="3">
    <source>
        <dbReference type="ARBA" id="ARBA00022679"/>
    </source>
</evidence>
<dbReference type="Pfam" id="PF01239">
    <property type="entry name" value="PPTA"/>
    <property type="match status" value="5"/>
</dbReference>
<reference evidence="8 9" key="1">
    <citation type="submission" date="2016-07" db="EMBL/GenBank/DDBJ databases">
        <title>Pervasive Adenine N6-methylation of Active Genes in Fungi.</title>
        <authorList>
            <consortium name="DOE Joint Genome Institute"/>
            <person name="Mondo S.J."/>
            <person name="Dannebaum R.O."/>
            <person name="Kuo R.C."/>
            <person name="Labutti K."/>
            <person name="Haridas S."/>
            <person name="Kuo A."/>
            <person name="Salamov A."/>
            <person name="Ahrendt S.R."/>
            <person name="Lipzen A."/>
            <person name="Sullivan W."/>
            <person name="Andreopoulos W.B."/>
            <person name="Clum A."/>
            <person name="Lindquist E."/>
            <person name="Daum C."/>
            <person name="Ramamoorthy G.K."/>
            <person name="Gryganskyi A."/>
            <person name="Culley D."/>
            <person name="Magnuson J.K."/>
            <person name="James T.Y."/>
            <person name="O'Malley M.A."/>
            <person name="Stajich J.E."/>
            <person name="Spatafora J.W."/>
            <person name="Visel A."/>
            <person name="Grigoriev I.V."/>
        </authorList>
    </citation>
    <scope>NUCLEOTIDE SEQUENCE [LARGE SCALE GENOMIC DNA]</scope>
    <source>
        <strain evidence="8 9">CBS 129021</strain>
    </source>
</reference>
<gene>
    <name evidence="8" type="ORF">BCR38DRAFT_73794</name>
</gene>
<organism evidence="8 9">
    <name type="scientific">Pseudomassariella vexata</name>
    <dbReference type="NCBI Taxonomy" id="1141098"/>
    <lineage>
        <taxon>Eukaryota</taxon>
        <taxon>Fungi</taxon>
        <taxon>Dikarya</taxon>
        <taxon>Ascomycota</taxon>
        <taxon>Pezizomycotina</taxon>
        <taxon>Sordariomycetes</taxon>
        <taxon>Xylariomycetidae</taxon>
        <taxon>Amphisphaeriales</taxon>
        <taxon>Pseudomassariaceae</taxon>
        <taxon>Pseudomassariella</taxon>
    </lineage>
</organism>
<name>A0A1Y2DGV7_9PEZI</name>
<dbReference type="GO" id="GO:0005968">
    <property type="term" value="C:Rab-protein geranylgeranyltransferase complex"/>
    <property type="evidence" value="ECO:0007669"/>
    <property type="project" value="TreeGrafter"/>
</dbReference>
<dbReference type="GeneID" id="63781808"/>
<dbReference type="AlphaFoldDB" id="A0A1Y2DGV7"/>
<accession>A0A1Y2DGV7</accession>
<sequence>MASHGIARTIRTRTDEQREQDLDKIAKYRDLETQIRMRVKQGSNSDNDNGSYADPVLFQLTTKLLRLNPEYYTIWNVRRCCLTSGLLCRRSGGSSLSKASPSTSRSDTMRPSSGDCLPSSSDSTRPDRKSLRAGRDGKSGISADDGTGSHDTNTGRTQEAEATGADTQEEDDTEAIGKDTGLLQSELAFTIPLLLEFPKCYWIWNYRSWLLSEAISRLPSTIARQIWEAELALTAKMLAKDRRNFHAWSYRRHVVATLESPALNGSSMAETEFAYTTKMIGADLSNFSAWHHRSRLILRVLDEKDADDQARKAFLEEELALAREGLNVGPEDQSLWYYHQFLMSHLTEYSGRVTIAPALTVEERRAYVMKEIEEIKDLLEDYDDVKWIYQGLLDYTLALGSLGGEGKGNEAEGFKDDMQEWLAKLRKLDPMRNGRWDDVEKTLEGW</sequence>
<dbReference type="FunCoup" id="A0A1Y2DGV7">
    <property type="interactions" value="94"/>
</dbReference>
<dbReference type="PANTHER" id="PTHR11129:SF2">
    <property type="entry name" value="GERANYLGERANYL TRANSFERASE TYPE-2 SUBUNIT ALPHA"/>
    <property type="match status" value="1"/>
</dbReference>
<evidence type="ECO:0000256" key="5">
    <source>
        <dbReference type="ARBA" id="ARBA00047658"/>
    </source>
</evidence>
<comment type="catalytic activity">
    <reaction evidence="5 6">
        <text>geranylgeranyl diphosphate + L-cysteinyl-[protein] = S-geranylgeranyl-L-cysteinyl-[protein] + diphosphate</text>
        <dbReference type="Rhea" id="RHEA:21240"/>
        <dbReference type="Rhea" id="RHEA-COMP:10131"/>
        <dbReference type="Rhea" id="RHEA-COMP:11537"/>
        <dbReference type="ChEBI" id="CHEBI:29950"/>
        <dbReference type="ChEBI" id="CHEBI:33019"/>
        <dbReference type="ChEBI" id="CHEBI:57533"/>
        <dbReference type="ChEBI" id="CHEBI:86021"/>
        <dbReference type="EC" id="2.5.1.60"/>
    </reaction>
</comment>
<feature type="region of interest" description="Disordered" evidence="7">
    <location>
        <begin position="90"/>
        <end position="173"/>
    </location>
</feature>
<dbReference type="STRING" id="1141098.A0A1Y2DGV7"/>
<dbReference type="PROSITE" id="PS51147">
    <property type="entry name" value="PFTA"/>
    <property type="match status" value="4"/>
</dbReference>
<evidence type="ECO:0000313" key="8">
    <source>
        <dbReference type="EMBL" id="ORY58500.1"/>
    </source>
</evidence>
<dbReference type="Proteomes" id="UP000193689">
    <property type="component" value="Unassembled WGS sequence"/>
</dbReference>
<comment type="caution">
    <text evidence="8">The sequence shown here is derived from an EMBL/GenBank/DDBJ whole genome shotgun (WGS) entry which is preliminary data.</text>
</comment>
<feature type="compositionally biased region" description="Basic and acidic residues" evidence="7">
    <location>
        <begin position="124"/>
        <end position="138"/>
    </location>
</feature>
<dbReference type="PANTHER" id="PTHR11129">
    <property type="entry name" value="PROTEIN FARNESYLTRANSFERASE ALPHA SUBUNIT/RAB GERANYLGERANYL TRANSFERASE ALPHA SUBUNIT"/>
    <property type="match status" value="1"/>
</dbReference>
<dbReference type="EC" id="2.5.1.60" evidence="6"/>
<comment type="similarity">
    <text evidence="1 6">Belongs to the protein prenyltransferase subunit alpha family.</text>
</comment>
<dbReference type="RefSeq" id="XP_040711417.1">
    <property type="nucleotide sequence ID" value="XM_040865596.1"/>
</dbReference>
<evidence type="ECO:0000256" key="4">
    <source>
        <dbReference type="ARBA" id="ARBA00022737"/>
    </source>
</evidence>
<dbReference type="EMBL" id="MCFJ01000016">
    <property type="protein sequence ID" value="ORY58500.1"/>
    <property type="molecule type" value="Genomic_DNA"/>
</dbReference>
<dbReference type="SUPFAM" id="SSF48439">
    <property type="entry name" value="Protein prenylyltransferase"/>
    <property type="match status" value="1"/>
</dbReference>
<keyword evidence="4" id="KW-0677">Repeat</keyword>
<dbReference type="GO" id="GO:0004663">
    <property type="term" value="F:Rab geranylgeranyltransferase activity"/>
    <property type="evidence" value="ECO:0007669"/>
    <property type="project" value="UniProtKB-UniRule"/>
</dbReference>
<dbReference type="InterPro" id="IPR002088">
    <property type="entry name" value="Prenyl_trans_a"/>
</dbReference>
<keyword evidence="9" id="KW-1185">Reference proteome</keyword>
<evidence type="ECO:0000256" key="2">
    <source>
        <dbReference type="ARBA" id="ARBA00022602"/>
    </source>
</evidence>